<dbReference type="GeneID" id="68919514"/>
<sequence length="30" mass="3564">MHQHLNSHHERSCRNGKIGKQKIIYFSLNS</sequence>
<proteinExistence type="predicted"/>
<keyword evidence="2" id="KW-1185">Reference proteome</keyword>
<evidence type="ECO:0000313" key="1">
    <source>
        <dbReference type="EMBL" id="CAR99085.1"/>
    </source>
</evidence>
<reference evidence="1 2" key="2">
    <citation type="journal article" date="2011" name="PLoS Genet.">
        <title>Caenorhabditis briggsae recombinant inbred line genotypes reveal inter-strain incompatibility and the evolution of recombination.</title>
        <authorList>
            <person name="Ross J.A."/>
            <person name="Koboldt D.C."/>
            <person name="Staisch J.E."/>
            <person name="Chamberlin H.M."/>
            <person name="Gupta B.P."/>
            <person name="Miller R.D."/>
            <person name="Baird S.E."/>
            <person name="Haag E.S."/>
        </authorList>
    </citation>
    <scope>NUCLEOTIDE SEQUENCE [LARGE SCALE GENOMIC DNA]</scope>
    <source>
        <strain evidence="1 2">AF16</strain>
    </source>
</reference>
<dbReference type="HOGENOM" id="CLU_3406704_0_0_1"/>
<gene>
    <name evidence="1" type="ORF">CBG28065</name>
    <name evidence="1" type="ORF">CBG_28065</name>
</gene>
<organism evidence="1 2">
    <name type="scientific">Caenorhabditis briggsae</name>
    <dbReference type="NCBI Taxonomy" id="6238"/>
    <lineage>
        <taxon>Eukaryota</taxon>
        <taxon>Metazoa</taxon>
        <taxon>Ecdysozoa</taxon>
        <taxon>Nematoda</taxon>
        <taxon>Chromadorea</taxon>
        <taxon>Rhabditida</taxon>
        <taxon>Rhabditina</taxon>
        <taxon>Rhabditomorpha</taxon>
        <taxon>Rhabditoidea</taxon>
        <taxon>Rhabditidae</taxon>
        <taxon>Peloderinae</taxon>
        <taxon>Caenorhabditis</taxon>
    </lineage>
</organism>
<protein>
    <submittedName>
        <fullName evidence="1">Protein CBG28065</fullName>
    </submittedName>
</protein>
<name>B6IGQ5_CAEBR</name>
<evidence type="ECO:0000313" key="2">
    <source>
        <dbReference type="Proteomes" id="UP000008549"/>
    </source>
</evidence>
<dbReference type="RefSeq" id="XP_045098652.1">
    <property type="nucleotide sequence ID" value="XM_045240559.1"/>
</dbReference>
<dbReference type="AlphaFoldDB" id="B6IGQ5"/>
<dbReference type="Proteomes" id="UP000008549">
    <property type="component" value="Unassembled WGS sequence"/>
</dbReference>
<dbReference type="InParanoid" id="B6IGQ5"/>
<reference evidence="1 2" key="1">
    <citation type="journal article" date="2003" name="PLoS Biol.">
        <title>The genome sequence of Caenorhabditis briggsae: a platform for comparative genomics.</title>
        <authorList>
            <person name="Stein L.D."/>
            <person name="Bao Z."/>
            <person name="Blasiar D."/>
            <person name="Blumenthal T."/>
            <person name="Brent M.R."/>
            <person name="Chen N."/>
            <person name="Chinwalla A."/>
            <person name="Clarke L."/>
            <person name="Clee C."/>
            <person name="Coghlan A."/>
            <person name="Coulson A."/>
            <person name="D'Eustachio P."/>
            <person name="Fitch D.H."/>
            <person name="Fulton L.A."/>
            <person name="Fulton R.E."/>
            <person name="Griffiths-Jones S."/>
            <person name="Harris T.W."/>
            <person name="Hillier L.W."/>
            <person name="Kamath R."/>
            <person name="Kuwabara P.E."/>
            <person name="Mardis E.R."/>
            <person name="Marra M.A."/>
            <person name="Miner T.L."/>
            <person name="Minx P."/>
            <person name="Mullikin J.C."/>
            <person name="Plumb R.W."/>
            <person name="Rogers J."/>
            <person name="Schein J.E."/>
            <person name="Sohrmann M."/>
            <person name="Spieth J."/>
            <person name="Stajich J.E."/>
            <person name="Wei C."/>
            <person name="Willey D."/>
            <person name="Wilson R.K."/>
            <person name="Durbin R."/>
            <person name="Waterston R.H."/>
        </authorList>
    </citation>
    <scope>NUCLEOTIDE SEQUENCE [LARGE SCALE GENOMIC DNA]</scope>
    <source>
        <strain evidence="1 2">AF16</strain>
    </source>
</reference>
<accession>B6IGQ5</accession>
<dbReference type="KEGG" id="cbr:CBG_28065"/>
<dbReference type="EMBL" id="HE601041">
    <property type="protein sequence ID" value="CAR99085.1"/>
    <property type="molecule type" value="Genomic_DNA"/>
</dbReference>
<dbReference type="CTD" id="68919514"/>